<protein>
    <submittedName>
        <fullName evidence="2">Uncharacterized protein</fullName>
    </submittedName>
</protein>
<dbReference type="Proteomes" id="UP000075881">
    <property type="component" value="Unassembled WGS sequence"/>
</dbReference>
<dbReference type="EnsemblMetazoa" id="ACHR005587-RA">
    <property type="protein sequence ID" value="ACHR005587-PA"/>
    <property type="gene ID" value="ACHR005587"/>
</dbReference>
<feature type="region of interest" description="Disordered" evidence="1">
    <location>
        <begin position="201"/>
        <end position="239"/>
    </location>
</feature>
<feature type="compositionally biased region" description="Basic and acidic residues" evidence="1">
    <location>
        <begin position="201"/>
        <end position="213"/>
    </location>
</feature>
<dbReference type="VEuPathDB" id="VectorBase:ACHR005587"/>
<reference evidence="3" key="1">
    <citation type="submission" date="2013-03" db="EMBL/GenBank/DDBJ databases">
        <title>The Genome Sequence of Anopheles christyi ACHKN1017.</title>
        <authorList>
            <consortium name="The Broad Institute Genomics Platform"/>
            <person name="Neafsey D.E."/>
            <person name="Besansky N."/>
            <person name="Walker B."/>
            <person name="Young S.K."/>
            <person name="Zeng Q."/>
            <person name="Gargeya S."/>
            <person name="Fitzgerald M."/>
            <person name="Haas B."/>
            <person name="Abouelleil A."/>
            <person name="Allen A.W."/>
            <person name="Alvarado L."/>
            <person name="Arachchi H.M."/>
            <person name="Berlin A.M."/>
            <person name="Chapman S.B."/>
            <person name="Gainer-Dewar J."/>
            <person name="Goldberg J."/>
            <person name="Griggs A."/>
            <person name="Gujja S."/>
            <person name="Hansen M."/>
            <person name="Howarth C."/>
            <person name="Imamovic A."/>
            <person name="Ireland A."/>
            <person name="Larimer J."/>
            <person name="McCowan C."/>
            <person name="Murphy C."/>
            <person name="Pearson M."/>
            <person name="Poon T.W."/>
            <person name="Priest M."/>
            <person name="Roberts A."/>
            <person name="Saif S."/>
            <person name="Shea T."/>
            <person name="Sisk P."/>
            <person name="Sykes S."/>
            <person name="Wortman J."/>
            <person name="Nusbaum C."/>
            <person name="Birren B."/>
        </authorList>
    </citation>
    <scope>NUCLEOTIDE SEQUENCE [LARGE SCALE GENOMIC DNA]</scope>
    <source>
        <strain evidence="3">ACHKN1017</strain>
    </source>
</reference>
<evidence type="ECO:0000256" key="1">
    <source>
        <dbReference type="SAM" id="MobiDB-lite"/>
    </source>
</evidence>
<organism evidence="2 3">
    <name type="scientific">Anopheles christyi</name>
    <dbReference type="NCBI Taxonomy" id="43041"/>
    <lineage>
        <taxon>Eukaryota</taxon>
        <taxon>Metazoa</taxon>
        <taxon>Ecdysozoa</taxon>
        <taxon>Arthropoda</taxon>
        <taxon>Hexapoda</taxon>
        <taxon>Insecta</taxon>
        <taxon>Pterygota</taxon>
        <taxon>Neoptera</taxon>
        <taxon>Endopterygota</taxon>
        <taxon>Diptera</taxon>
        <taxon>Nematocera</taxon>
        <taxon>Culicoidea</taxon>
        <taxon>Culicidae</taxon>
        <taxon>Anophelinae</taxon>
        <taxon>Anopheles</taxon>
    </lineage>
</organism>
<reference evidence="2" key="2">
    <citation type="submission" date="2020-05" db="UniProtKB">
        <authorList>
            <consortium name="EnsemblMetazoa"/>
        </authorList>
    </citation>
    <scope>IDENTIFICATION</scope>
    <source>
        <strain evidence="2">ACHKN1017</strain>
    </source>
</reference>
<sequence length="354" mass="40575">MLTRSDAIRVDRDFRYTGEDCHSFLRCCLCRCYTPFIFYIESKKALDVIAKTFPQVHNLFCVNCLPKSTDNNTLYPERCLFNDETFLSMFCGYEYYNPYYGQYQNTNRLIITENVRIHPEYKKQVRKPQPALEKVRKLIRVFPAVHQLPHQKYASMAAMYTEIRKKYREICMSYYGNTDLLSFMDTFDITVERTPQQLSAKERTIRSKEKENANKLFPTDTIMRQASSQESPTSESDDAASLLHISSQSIAEELGNQLAVPYSQRSEAGSVTSVQDEQQSSHSINISSQDVEMERESQFAVPEIAELSLNSSIASFNSSILPCHIRPLRLINDSQEAGPSGLQQPKQPDTLTAP</sequence>
<keyword evidence="3" id="KW-1185">Reference proteome</keyword>
<evidence type="ECO:0000313" key="3">
    <source>
        <dbReference type="Proteomes" id="UP000075881"/>
    </source>
</evidence>
<accession>A0A182K4A2</accession>
<feature type="compositionally biased region" description="Low complexity" evidence="1">
    <location>
        <begin position="278"/>
        <end position="289"/>
    </location>
</feature>
<proteinExistence type="predicted"/>
<evidence type="ECO:0000313" key="2">
    <source>
        <dbReference type="EnsemblMetazoa" id="ACHR005587-PA"/>
    </source>
</evidence>
<dbReference type="AlphaFoldDB" id="A0A182K4A2"/>
<feature type="region of interest" description="Disordered" evidence="1">
    <location>
        <begin position="267"/>
        <end position="294"/>
    </location>
</feature>
<name>A0A182K4A2_9DIPT</name>
<feature type="compositionally biased region" description="Polar residues" evidence="1">
    <location>
        <begin position="267"/>
        <end position="277"/>
    </location>
</feature>
<feature type="region of interest" description="Disordered" evidence="1">
    <location>
        <begin position="332"/>
        <end position="354"/>
    </location>
</feature>
<feature type="compositionally biased region" description="Polar residues" evidence="1">
    <location>
        <begin position="222"/>
        <end position="234"/>
    </location>
</feature>